<evidence type="ECO:0000256" key="1">
    <source>
        <dbReference type="SAM" id="Phobius"/>
    </source>
</evidence>
<reference evidence="2 3" key="1">
    <citation type="submission" date="2018-06" db="EMBL/GenBank/DDBJ databases">
        <title>Comparative genomics reveals the genomic features of Rhizophagus irregularis, R. cerebriforme, R. diaphanum and Gigaspora rosea, and their symbiotic lifestyle signature.</title>
        <authorList>
            <person name="Morin E."/>
            <person name="San Clemente H."/>
            <person name="Chen E.C.H."/>
            <person name="De La Providencia I."/>
            <person name="Hainaut M."/>
            <person name="Kuo A."/>
            <person name="Kohler A."/>
            <person name="Murat C."/>
            <person name="Tang N."/>
            <person name="Roy S."/>
            <person name="Loubradou J."/>
            <person name="Henrissat B."/>
            <person name="Grigoriev I.V."/>
            <person name="Corradi N."/>
            <person name="Roux C."/>
            <person name="Martin F.M."/>
        </authorList>
    </citation>
    <scope>NUCLEOTIDE SEQUENCE [LARGE SCALE GENOMIC DNA]</scope>
    <source>
        <strain evidence="2 3">DAOM 227022</strain>
    </source>
</reference>
<comment type="caution">
    <text evidence="2">The sequence shown here is derived from an EMBL/GenBank/DDBJ whole genome shotgun (WGS) entry which is preliminary data.</text>
</comment>
<gene>
    <name evidence="2" type="ORF">C1645_842369</name>
</gene>
<keyword evidence="1" id="KW-0472">Membrane</keyword>
<dbReference type="Proteomes" id="UP000265703">
    <property type="component" value="Unassembled WGS sequence"/>
</dbReference>
<keyword evidence="1" id="KW-0812">Transmembrane</keyword>
<accession>A0A397RWQ4</accession>
<dbReference type="EMBL" id="QKYT01002109">
    <property type="protein sequence ID" value="RIA78770.1"/>
    <property type="molecule type" value="Genomic_DNA"/>
</dbReference>
<organism evidence="2 3">
    <name type="scientific">Glomus cerebriforme</name>
    <dbReference type="NCBI Taxonomy" id="658196"/>
    <lineage>
        <taxon>Eukaryota</taxon>
        <taxon>Fungi</taxon>
        <taxon>Fungi incertae sedis</taxon>
        <taxon>Mucoromycota</taxon>
        <taxon>Glomeromycotina</taxon>
        <taxon>Glomeromycetes</taxon>
        <taxon>Glomerales</taxon>
        <taxon>Glomeraceae</taxon>
        <taxon>Glomus</taxon>
    </lineage>
</organism>
<protein>
    <submittedName>
        <fullName evidence="2">Uncharacterized protein</fullName>
    </submittedName>
</protein>
<evidence type="ECO:0000313" key="2">
    <source>
        <dbReference type="EMBL" id="RIA78770.1"/>
    </source>
</evidence>
<dbReference type="SUPFAM" id="SSF50978">
    <property type="entry name" value="WD40 repeat-like"/>
    <property type="match status" value="1"/>
</dbReference>
<dbReference type="STRING" id="658196.A0A397RWQ4"/>
<dbReference type="OrthoDB" id="2153288at2759"/>
<proteinExistence type="predicted"/>
<sequence length="224" mass="25911">YTPSSQKNLEYDQFDFVRGISLAPIAVPRPVVVTAKNVTTICIALNNILFTFDYSNTTTTEDTHSTEAFIVRSEFLPPLEESPFQVVGTEINANGNLLVLVTQESYILIYKRRDFDNRQNLINRQTEDNNWELKMVISSPDYDFLSQSELDVIAVKILNVSGFQSNGNVLLSLYENGDIATFDLDKLEQEMKFWYIIRKQWLMYIGMLLVIFAFVWNEIKMVYI</sequence>
<dbReference type="InterPro" id="IPR036322">
    <property type="entry name" value="WD40_repeat_dom_sf"/>
</dbReference>
<feature type="non-terminal residue" evidence="2">
    <location>
        <position position="1"/>
    </location>
</feature>
<evidence type="ECO:0000313" key="3">
    <source>
        <dbReference type="Proteomes" id="UP000265703"/>
    </source>
</evidence>
<keyword evidence="3" id="KW-1185">Reference proteome</keyword>
<name>A0A397RWQ4_9GLOM</name>
<feature type="transmembrane region" description="Helical" evidence="1">
    <location>
        <begin position="201"/>
        <end position="219"/>
    </location>
</feature>
<keyword evidence="1" id="KW-1133">Transmembrane helix</keyword>
<dbReference type="AlphaFoldDB" id="A0A397RWQ4"/>